<accession>A0A0A9AUC6</accession>
<name>A0A0A9AUC6_ARUDO</name>
<proteinExistence type="predicted"/>
<reference evidence="1" key="2">
    <citation type="journal article" date="2015" name="Data Brief">
        <title>Shoot transcriptome of the giant reed, Arundo donax.</title>
        <authorList>
            <person name="Barrero R.A."/>
            <person name="Guerrero F.D."/>
            <person name="Moolhuijzen P."/>
            <person name="Goolsby J.A."/>
            <person name="Tidwell J."/>
            <person name="Bellgard S.E."/>
            <person name="Bellgard M.I."/>
        </authorList>
    </citation>
    <scope>NUCLEOTIDE SEQUENCE</scope>
    <source>
        <tissue evidence="1">Shoot tissue taken approximately 20 cm above the soil surface</tissue>
    </source>
</reference>
<organism evidence="1">
    <name type="scientific">Arundo donax</name>
    <name type="common">Giant reed</name>
    <name type="synonym">Donax arundinaceus</name>
    <dbReference type="NCBI Taxonomy" id="35708"/>
    <lineage>
        <taxon>Eukaryota</taxon>
        <taxon>Viridiplantae</taxon>
        <taxon>Streptophyta</taxon>
        <taxon>Embryophyta</taxon>
        <taxon>Tracheophyta</taxon>
        <taxon>Spermatophyta</taxon>
        <taxon>Magnoliopsida</taxon>
        <taxon>Liliopsida</taxon>
        <taxon>Poales</taxon>
        <taxon>Poaceae</taxon>
        <taxon>PACMAD clade</taxon>
        <taxon>Arundinoideae</taxon>
        <taxon>Arundineae</taxon>
        <taxon>Arundo</taxon>
    </lineage>
</organism>
<sequence length="69" mass="7535">MDCGNLQLITSIEQMIPTSSVVHILETQLFGKGLMWAAQADFFLKETPKYSEDGRSCAKLQVNSVAADG</sequence>
<protein>
    <submittedName>
        <fullName evidence="1">Uncharacterized protein</fullName>
    </submittedName>
</protein>
<dbReference type="AlphaFoldDB" id="A0A0A9AUC6"/>
<dbReference type="EMBL" id="GBRH01247223">
    <property type="protein sequence ID" value="JAD50672.1"/>
    <property type="molecule type" value="Transcribed_RNA"/>
</dbReference>
<reference evidence="1" key="1">
    <citation type="submission" date="2014-09" db="EMBL/GenBank/DDBJ databases">
        <authorList>
            <person name="Magalhaes I.L.F."/>
            <person name="Oliveira U."/>
            <person name="Santos F.R."/>
            <person name="Vidigal T.H.D.A."/>
            <person name="Brescovit A.D."/>
            <person name="Santos A.J."/>
        </authorList>
    </citation>
    <scope>NUCLEOTIDE SEQUENCE</scope>
    <source>
        <tissue evidence="1">Shoot tissue taken approximately 20 cm above the soil surface</tissue>
    </source>
</reference>
<evidence type="ECO:0000313" key="1">
    <source>
        <dbReference type="EMBL" id="JAD50672.1"/>
    </source>
</evidence>